<dbReference type="eggNOG" id="ENOG50302PY">
    <property type="taxonomic scope" value="Bacteria"/>
</dbReference>
<gene>
    <name evidence="1" type="ORF">HMPREF0016_03078</name>
</gene>
<accession>D0SGV5</accession>
<organism evidence="1 2">
    <name type="scientific">Acinetobacter johnsonii SH046</name>
    <dbReference type="NCBI Taxonomy" id="575586"/>
    <lineage>
        <taxon>Bacteria</taxon>
        <taxon>Pseudomonadati</taxon>
        <taxon>Pseudomonadota</taxon>
        <taxon>Gammaproteobacteria</taxon>
        <taxon>Moraxellales</taxon>
        <taxon>Moraxellaceae</taxon>
        <taxon>Acinetobacter</taxon>
    </lineage>
</organism>
<dbReference type="AlphaFoldDB" id="D0SGV5"/>
<reference evidence="2" key="1">
    <citation type="journal article" date="2012" name="PLoS ONE">
        <title>The success of Acinetobacter species; genetic, metabolic and virulence attributes.</title>
        <authorList>
            <person name="Peleg A.Y."/>
            <person name="de Breij A."/>
            <person name="Adams M.D."/>
            <person name="Cerqueira G.M."/>
            <person name="Mocali S."/>
            <person name="Galardini M."/>
            <person name="Nibbering P.H."/>
            <person name="Earl A.M."/>
            <person name="Ward D.V."/>
            <person name="Paterson D.L."/>
            <person name="Seifert H."/>
            <person name="Dijkshoorn L."/>
        </authorList>
    </citation>
    <scope>NUCLEOTIDE SEQUENCE [LARGE SCALE GENOMIC DNA]</scope>
    <source>
        <strain evidence="2">SH046</strain>
    </source>
</reference>
<dbReference type="Proteomes" id="UP000012047">
    <property type="component" value="Unassembled WGS sequence"/>
</dbReference>
<proteinExistence type="predicted"/>
<dbReference type="HOGENOM" id="CLU_1736590_0_0_6"/>
<protein>
    <submittedName>
        <fullName evidence="1">Uncharacterized protein</fullName>
    </submittedName>
</protein>
<sequence length="164" mass="18665">MPTSQNVIAVIVNHEFQDQYFTNEKSFNEYVESVAGTGSEVKAMVVPFYQFKGLLKIQELVGVHPDFNTVMIEIERLDPDKKAMVYSNIGQINENAFSKEYFDYYVKNMLGLTSDPDFEPEFAEKDQTLSYVDYLKTQVAFLNEVIGMIEGNRTGATNASENIQ</sequence>
<name>D0SGV5_ACIJO</name>
<dbReference type="EMBL" id="GG704974">
    <property type="protein sequence ID" value="EEY94811.1"/>
    <property type="molecule type" value="Genomic_DNA"/>
</dbReference>
<dbReference type="RefSeq" id="WP_004895640.1">
    <property type="nucleotide sequence ID" value="NZ_GG704974.1"/>
</dbReference>
<evidence type="ECO:0000313" key="1">
    <source>
        <dbReference type="EMBL" id="EEY94811.1"/>
    </source>
</evidence>
<evidence type="ECO:0000313" key="2">
    <source>
        <dbReference type="Proteomes" id="UP000012047"/>
    </source>
</evidence>